<sequence>MSPSTPIPVLIAGAGPAGLVAALTLLRNGIPVRIIDKEDNFRIGQRGPGIFPRSLELFHFLEVPEVDEIGKPFNLIQAYKPGTVEPLKTFPMCAYTEPTPAFPIYNPKMIGQQTLEAILRSHLEKNSTYVELGSELRSFEQDGDMVRAHVVKKQGDKEVLETINARWLIGADGARGITRKQLGLTFLGETRDDVLLVMGDIRLVGKGIDRMHYHNFGDLKTATLVLRPTDEVGEDGFQFILLGQGLNSGNLTTNKEELYKCLLEMTGTEIEFKELIWASEFRPNIRMVNKFGEGRVFVAGDAAHVHSPAGGQGLNSGVQDAFNLSWKIALVEKGISPASLLSTYNTERLPVIAEMLGITTELLDRTVGRTESTQENAFERGQRLYMLGVNYRFSPIVVDEFTPAGPVNAYGLVQDGRLVAGDRAPDAPDLVDINQGKTKRLFDIFRPAYHTVLVFAPDPAIAAPLLSAVSQYDSSILRSVVVVPSSSTLPTATGTASDLVLVDQGGHAYGGYLVKEGETRIVVVRPDGVVGAIVGGVDGVHKYFGQVFSTI</sequence>
<organism evidence="1 2">
    <name type="scientific">Leucogyrophana mollusca</name>
    <dbReference type="NCBI Taxonomy" id="85980"/>
    <lineage>
        <taxon>Eukaryota</taxon>
        <taxon>Fungi</taxon>
        <taxon>Dikarya</taxon>
        <taxon>Basidiomycota</taxon>
        <taxon>Agaricomycotina</taxon>
        <taxon>Agaricomycetes</taxon>
        <taxon>Agaricomycetidae</taxon>
        <taxon>Boletales</taxon>
        <taxon>Boletales incertae sedis</taxon>
        <taxon>Leucogyrophana</taxon>
    </lineage>
</organism>
<proteinExistence type="predicted"/>
<name>A0ACB8BRL9_9AGAM</name>
<dbReference type="Proteomes" id="UP000790709">
    <property type="component" value="Unassembled WGS sequence"/>
</dbReference>
<comment type="caution">
    <text evidence="1">The sequence shown here is derived from an EMBL/GenBank/DDBJ whole genome shotgun (WGS) entry which is preliminary data.</text>
</comment>
<evidence type="ECO:0000313" key="2">
    <source>
        <dbReference type="Proteomes" id="UP000790709"/>
    </source>
</evidence>
<evidence type="ECO:0000313" key="1">
    <source>
        <dbReference type="EMBL" id="KAH7928575.1"/>
    </source>
</evidence>
<protein>
    <submittedName>
        <fullName evidence="1">Uncharacterized protein</fullName>
    </submittedName>
</protein>
<dbReference type="EMBL" id="MU266351">
    <property type="protein sequence ID" value="KAH7928575.1"/>
    <property type="molecule type" value="Genomic_DNA"/>
</dbReference>
<gene>
    <name evidence="1" type="ORF">BV22DRAFT_192143</name>
</gene>
<keyword evidence="2" id="KW-1185">Reference proteome</keyword>
<accession>A0ACB8BRL9</accession>
<reference evidence="1" key="1">
    <citation type="journal article" date="2021" name="New Phytol.">
        <title>Evolutionary innovations through gain and loss of genes in the ectomycorrhizal Boletales.</title>
        <authorList>
            <person name="Wu G."/>
            <person name="Miyauchi S."/>
            <person name="Morin E."/>
            <person name="Kuo A."/>
            <person name="Drula E."/>
            <person name="Varga T."/>
            <person name="Kohler A."/>
            <person name="Feng B."/>
            <person name="Cao Y."/>
            <person name="Lipzen A."/>
            <person name="Daum C."/>
            <person name="Hundley H."/>
            <person name="Pangilinan J."/>
            <person name="Johnson J."/>
            <person name="Barry K."/>
            <person name="LaButti K."/>
            <person name="Ng V."/>
            <person name="Ahrendt S."/>
            <person name="Min B."/>
            <person name="Choi I.G."/>
            <person name="Park H."/>
            <person name="Plett J.M."/>
            <person name="Magnuson J."/>
            <person name="Spatafora J.W."/>
            <person name="Nagy L.G."/>
            <person name="Henrissat B."/>
            <person name="Grigoriev I.V."/>
            <person name="Yang Z.L."/>
            <person name="Xu J."/>
            <person name="Martin F.M."/>
        </authorList>
    </citation>
    <scope>NUCLEOTIDE SEQUENCE</scope>
    <source>
        <strain evidence="1">KUC20120723A-06</strain>
    </source>
</reference>